<dbReference type="GO" id="GO:0022857">
    <property type="term" value="F:transmembrane transporter activity"/>
    <property type="evidence" value="ECO:0007669"/>
    <property type="project" value="InterPro"/>
</dbReference>
<dbReference type="OrthoDB" id="419616at2759"/>
<dbReference type="SUPFAM" id="SSF103473">
    <property type="entry name" value="MFS general substrate transporter"/>
    <property type="match status" value="1"/>
</dbReference>
<sequence length="622" mass="65489">MEDVGHMHDETTRLLDVNTPWRTGYFAIGEERMETGIADMTRSVAAEGEEERFPTAQLCVLAFVRIIEPITFTSVLPYIYSQTRYLLTTPSDPHPTGSIALYSALLISSFAFSETLTSHLWGTLSDKYGRKPIILIGLAGSLLSLLLYGLAPNIALAMTARILGGLLNGNVGVLQTAVMELTGAREDWRAKGQLVLPFVWCLGSIIGPAIGGGLGPSGHEGENGSGDSVEMGVYQLSAGVPLIMRFPYLLPNIVCALVALMGIVVGWLWMEETNKAATKDDTGLAVGRYILEGPKALLAQLLKRADTTPPPADVGDESNGTKEGDDDEADRVSVYESSALTTANPSSSTSLYASLSALDSTTSTLTSSTSTLHTSADKPAAAAAGKKSIYTPRFYLLMAGFFILYYHTTAAEHLLAIFLQSSPLPPLFPGTDIGLLPEGFGFNTHSMGVLFLIQGVFQMTLQFTAFPFLARRWSNMTIYIATLCLYPLFYALMPLLVLLTPGSIVFYSCLAGLLAMKVVLEITCYPALFLVLYETAVTGPGGAAAMGSVYGLSAAVAGAAKGVGPVVTGCVWKLGVGGGGVGCAWWALAGMGGLGLVGAVGLVVGGEGKGGKGVEEEVGVEV</sequence>
<evidence type="ECO:0000256" key="6">
    <source>
        <dbReference type="SAM" id="MobiDB-lite"/>
    </source>
</evidence>
<feature type="transmembrane region" description="Helical" evidence="7">
    <location>
        <begin position="99"/>
        <end position="121"/>
    </location>
</feature>
<evidence type="ECO:0000256" key="1">
    <source>
        <dbReference type="ARBA" id="ARBA00004141"/>
    </source>
</evidence>
<dbReference type="AlphaFoldDB" id="A0A3N4KRH9"/>
<evidence type="ECO:0000256" key="5">
    <source>
        <dbReference type="ARBA" id="ARBA00023136"/>
    </source>
</evidence>
<feature type="transmembrane region" description="Helical" evidence="7">
    <location>
        <begin position="133"/>
        <end position="150"/>
    </location>
</feature>
<evidence type="ECO:0000256" key="2">
    <source>
        <dbReference type="ARBA" id="ARBA00022448"/>
    </source>
</evidence>
<dbReference type="Proteomes" id="UP000277580">
    <property type="component" value="Unassembled WGS sequence"/>
</dbReference>
<organism evidence="9 10">
    <name type="scientific">Morchella conica CCBAS932</name>
    <dbReference type="NCBI Taxonomy" id="1392247"/>
    <lineage>
        <taxon>Eukaryota</taxon>
        <taxon>Fungi</taxon>
        <taxon>Dikarya</taxon>
        <taxon>Ascomycota</taxon>
        <taxon>Pezizomycotina</taxon>
        <taxon>Pezizomycetes</taxon>
        <taxon>Pezizales</taxon>
        <taxon>Morchellaceae</taxon>
        <taxon>Morchella</taxon>
    </lineage>
</organism>
<feature type="transmembrane region" description="Helical" evidence="7">
    <location>
        <begin position="543"/>
        <end position="564"/>
    </location>
</feature>
<dbReference type="InParanoid" id="A0A3N4KRH9"/>
<evidence type="ECO:0000313" key="9">
    <source>
        <dbReference type="EMBL" id="RPB12009.1"/>
    </source>
</evidence>
<reference evidence="9 10" key="1">
    <citation type="journal article" date="2018" name="Nat. Ecol. Evol.">
        <title>Pezizomycetes genomes reveal the molecular basis of ectomycorrhizal truffle lifestyle.</title>
        <authorList>
            <person name="Murat C."/>
            <person name="Payen T."/>
            <person name="Noel B."/>
            <person name="Kuo A."/>
            <person name="Morin E."/>
            <person name="Chen J."/>
            <person name="Kohler A."/>
            <person name="Krizsan K."/>
            <person name="Balestrini R."/>
            <person name="Da Silva C."/>
            <person name="Montanini B."/>
            <person name="Hainaut M."/>
            <person name="Levati E."/>
            <person name="Barry K.W."/>
            <person name="Belfiori B."/>
            <person name="Cichocki N."/>
            <person name="Clum A."/>
            <person name="Dockter R.B."/>
            <person name="Fauchery L."/>
            <person name="Guy J."/>
            <person name="Iotti M."/>
            <person name="Le Tacon F."/>
            <person name="Lindquist E.A."/>
            <person name="Lipzen A."/>
            <person name="Malagnac F."/>
            <person name="Mello A."/>
            <person name="Molinier V."/>
            <person name="Miyauchi S."/>
            <person name="Poulain J."/>
            <person name="Riccioni C."/>
            <person name="Rubini A."/>
            <person name="Sitrit Y."/>
            <person name="Splivallo R."/>
            <person name="Traeger S."/>
            <person name="Wang M."/>
            <person name="Zifcakova L."/>
            <person name="Wipf D."/>
            <person name="Zambonelli A."/>
            <person name="Paolocci F."/>
            <person name="Nowrousian M."/>
            <person name="Ottonello S."/>
            <person name="Baldrian P."/>
            <person name="Spatafora J.W."/>
            <person name="Henrissat B."/>
            <person name="Nagy L.G."/>
            <person name="Aury J.M."/>
            <person name="Wincker P."/>
            <person name="Grigoriev I.V."/>
            <person name="Bonfante P."/>
            <person name="Martin F.M."/>
        </authorList>
    </citation>
    <scope>NUCLEOTIDE SEQUENCE [LARGE SCALE GENOMIC DNA]</scope>
    <source>
        <strain evidence="9 10">CCBAS932</strain>
    </source>
</reference>
<feature type="transmembrane region" description="Helical" evidence="7">
    <location>
        <begin position="449"/>
        <end position="470"/>
    </location>
</feature>
<keyword evidence="5 7" id="KW-0472">Membrane</keyword>
<dbReference type="Gene3D" id="1.20.1250.20">
    <property type="entry name" value="MFS general substrate transporter like domains"/>
    <property type="match status" value="1"/>
</dbReference>
<accession>A0A3N4KRH9</accession>
<dbReference type="EMBL" id="ML119131">
    <property type="protein sequence ID" value="RPB12009.1"/>
    <property type="molecule type" value="Genomic_DNA"/>
</dbReference>
<evidence type="ECO:0000313" key="10">
    <source>
        <dbReference type="Proteomes" id="UP000277580"/>
    </source>
</evidence>
<feature type="transmembrane region" description="Helical" evidence="7">
    <location>
        <begin position="504"/>
        <end position="531"/>
    </location>
</feature>
<dbReference type="InterPro" id="IPR011701">
    <property type="entry name" value="MFS"/>
</dbReference>
<gene>
    <name evidence="9" type="ORF">P167DRAFT_605937</name>
</gene>
<feature type="transmembrane region" description="Helical" evidence="7">
    <location>
        <begin position="58"/>
        <end position="79"/>
    </location>
</feature>
<evidence type="ECO:0000256" key="7">
    <source>
        <dbReference type="SAM" id="Phobius"/>
    </source>
</evidence>
<keyword evidence="4 7" id="KW-1133">Transmembrane helix</keyword>
<dbReference type="PROSITE" id="PS50850">
    <property type="entry name" value="MFS"/>
    <property type="match status" value="1"/>
</dbReference>
<feature type="transmembrane region" description="Helical" evidence="7">
    <location>
        <begin position="248"/>
        <end position="269"/>
    </location>
</feature>
<feature type="transmembrane region" description="Helical" evidence="7">
    <location>
        <begin position="584"/>
        <end position="604"/>
    </location>
</feature>
<evidence type="ECO:0000259" key="8">
    <source>
        <dbReference type="PROSITE" id="PS50850"/>
    </source>
</evidence>
<dbReference type="PANTHER" id="PTHR23504:SF15">
    <property type="entry name" value="MAJOR FACILITATOR SUPERFAMILY (MFS) PROFILE DOMAIN-CONTAINING PROTEIN"/>
    <property type="match status" value="1"/>
</dbReference>
<dbReference type="PANTHER" id="PTHR23504">
    <property type="entry name" value="MAJOR FACILITATOR SUPERFAMILY DOMAIN-CONTAINING PROTEIN 10"/>
    <property type="match status" value="1"/>
</dbReference>
<feature type="transmembrane region" description="Helical" evidence="7">
    <location>
        <begin position="394"/>
        <end position="419"/>
    </location>
</feature>
<feature type="transmembrane region" description="Helical" evidence="7">
    <location>
        <begin position="477"/>
        <end position="498"/>
    </location>
</feature>
<proteinExistence type="predicted"/>
<keyword evidence="10" id="KW-1185">Reference proteome</keyword>
<feature type="region of interest" description="Disordered" evidence="6">
    <location>
        <begin position="307"/>
        <end position="330"/>
    </location>
</feature>
<name>A0A3N4KRH9_9PEZI</name>
<protein>
    <submittedName>
        <fullName evidence="9">MFS general substrate transporter</fullName>
    </submittedName>
</protein>
<keyword evidence="3 7" id="KW-0812">Transmembrane</keyword>
<dbReference type="GO" id="GO:0016020">
    <property type="term" value="C:membrane"/>
    <property type="evidence" value="ECO:0007669"/>
    <property type="project" value="UniProtKB-SubCell"/>
</dbReference>
<dbReference type="InterPro" id="IPR020846">
    <property type="entry name" value="MFS_dom"/>
</dbReference>
<feature type="transmembrane region" description="Helical" evidence="7">
    <location>
        <begin position="162"/>
        <end position="182"/>
    </location>
</feature>
<dbReference type="Pfam" id="PF07690">
    <property type="entry name" value="MFS_1"/>
    <property type="match status" value="1"/>
</dbReference>
<evidence type="ECO:0000256" key="3">
    <source>
        <dbReference type="ARBA" id="ARBA00022692"/>
    </source>
</evidence>
<evidence type="ECO:0000256" key="4">
    <source>
        <dbReference type="ARBA" id="ARBA00022989"/>
    </source>
</evidence>
<feature type="transmembrane region" description="Helical" evidence="7">
    <location>
        <begin position="194"/>
        <end position="214"/>
    </location>
</feature>
<comment type="subcellular location">
    <subcellularLocation>
        <location evidence="1">Membrane</location>
        <topology evidence="1">Multi-pass membrane protein</topology>
    </subcellularLocation>
</comment>
<dbReference type="InterPro" id="IPR036259">
    <property type="entry name" value="MFS_trans_sf"/>
</dbReference>
<keyword evidence="2" id="KW-0813">Transport</keyword>
<feature type="domain" description="Major facilitator superfamily (MFS) profile" evidence="8">
    <location>
        <begin position="57"/>
        <end position="607"/>
    </location>
</feature>